<dbReference type="Proteomes" id="UP000007524">
    <property type="component" value="Segment"/>
</dbReference>
<dbReference type="RefSeq" id="YP_007007388.1">
    <property type="nucleotide sequence ID" value="NC_019526.1"/>
</dbReference>
<reference evidence="2 3" key="1">
    <citation type="journal article" date="2012" name="J. Virol.">
        <title>Genome of Klebsiella sp.-Infecting Bacteriophage vB_KleM_RaK2.</title>
        <authorList>
            <person name="Simoliunas E."/>
            <person name="Kaliniene L."/>
            <person name="Truncaite L."/>
            <person name="Klausa V."/>
            <person name="Zajanckauskaite A."/>
            <person name="Meskys R."/>
        </authorList>
    </citation>
    <scope>NUCLEOTIDE SEQUENCE [LARGE SCALE GENOMIC DNA]</scope>
</reference>
<evidence type="ECO:0000256" key="1">
    <source>
        <dbReference type="SAM" id="MobiDB-lite"/>
    </source>
</evidence>
<feature type="compositionally biased region" description="Low complexity" evidence="1">
    <location>
        <begin position="155"/>
        <end position="167"/>
    </location>
</feature>
<dbReference type="KEGG" id="vg:14012821"/>
<dbReference type="EMBL" id="JQ513383">
    <property type="protein sequence ID" value="AFA44506.1"/>
    <property type="molecule type" value="Genomic_DNA"/>
</dbReference>
<sequence length="278" mass="30990">MKNIIFKNIAFVKDLYTGAYVSGNKLIISAGNDYEVQFESSDKAFEGLTELDSLLNAEEHTKSPKANTVSDEITSLLNGIKNGSVLNTINGINDKLRNKVSSFKNDAQEKAMEIAFEKLFKEGSLAIDKAISDLDNAFNVLFPEDETETPKQPNTTSTKPTETTESTESIKSKKFNIDDIFSTLNVGQDQSVLTFDKIMASDKIIDDMTSTELRRIIDIFIDEIVNSEKGKEMIDSIKTNFGTAEVDAAIQKIKDTAYQVCIENSNLTFADVMQKYFF</sequence>
<evidence type="ECO:0000313" key="2">
    <source>
        <dbReference type="EMBL" id="AFA44506.1"/>
    </source>
</evidence>
<proteinExistence type="predicted"/>
<organism evidence="2 3">
    <name type="scientific">Klebsiella phage vB_KleM_RaK2</name>
    <dbReference type="NCBI Taxonomy" id="1147094"/>
    <lineage>
        <taxon>Viruses</taxon>
        <taxon>Duplodnaviria</taxon>
        <taxon>Heunggongvirae</taxon>
        <taxon>Uroviricota</taxon>
        <taxon>Caudoviricetes</taxon>
        <taxon>Alcyoneusvirus</taxon>
        <taxon>Alcyoneusvirus RaK2</taxon>
    </lineage>
</organism>
<accession>H6X440</accession>
<evidence type="ECO:0000313" key="3">
    <source>
        <dbReference type="Proteomes" id="UP000007524"/>
    </source>
</evidence>
<protein>
    <submittedName>
        <fullName evidence="2">Uncharacterized protein</fullName>
    </submittedName>
</protein>
<dbReference type="GeneID" id="14012821"/>
<feature type="region of interest" description="Disordered" evidence="1">
    <location>
        <begin position="144"/>
        <end position="169"/>
    </location>
</feature>
<keyword evidence="3" id="KW-1185">Reference proteome</keyword>
<gene>
    <name evidence="2" type="ORF">RaK2_00233</name>
</gene>
<name>H6X440_9CAUD</name>